<comment type="similarity">
    <text evidence="1">Belongs to the AAA ATPase family. BCS1 subfamily.</text>
</comment>
<dbReference type="Proteomes" id="UP000241890">
    <property type="component" value="Unassembled WGS sequence"/>
</dbReference>
<dbReference type="InterPro" id="IPR003593">
    <property type="entry name" value="AAA+_ATPase"/>
</dbReference>
<evidence type="ECO:0000256" key="2">
    <source>
        <dbReference type="RuleBase" id="RU003651"/>
    </source>
</evidence>
<dbReference type="SUPFAM" id="SSF52540">
    <property type="entry name" value="P-loop containing nucleoside triphosphate hydrolases"/>
    <property type="match status" value="1"/>
</dbReference>
<dbReference type="GO" id="GO:0016887">
    <property type="term" value="F:ATP hydrolysis activity"/>
    <property type="evidence" value="ECO:0007669"/>
    <property type="project" value="InterPro"/>
</dbReference>
<keyword evidence="2" id="KW-0547">Nucleotide-binding</keyword>
<accession>A0A2R5GKP6</accession>
<dbReference type="AlphaFoldDB" id="A0A2R5GKP6"/>
<proteinExistence type="inferred from homology"/>
<dbReference type="InterPro" id="IPR050747">
    <property type="entry name" value="Mitochondrial_chaperone_BCS1"/>
</dbReference>
<dbReference type="SMART" id="SM00382">
    <property type="entry name" value="AAA"/>
    <property type="match status" value="1"/>
</dbReference>
<name>A0A2R5GKP6_9STRA</name>
<dbReference type="GO" id="GO:0005524">
    <property type="term" value="F:ATP binding"/>
    <property type="evidence" value="ECO:0007669"/>
    <property type="project" value="UniProtKB-KW"/>
</dbReference>
<keyword evidence="4" id="KW-0647">Proteasome</keyword>
<reference evidence="4 5" key="1">
    <citation type="submission" date="2017-12" db="EMBL/GenBank/DDBJ databases">
        <title>Sequencing, de novo assembly and annotation of complete genome of a new Thraustochytrid species, strain FCC1311.</title>
        <authorList>
            <person name="Sedici K."/>
            <person name="Godart F."/>
            <person name="Aiese Cigliano R."/>
            <person name="Sanseverino W."/>
            <person name="Barakat M."/>
            <person name="Ortet P."/>
            <person name="Marechal E."/>
            <person name="Cagnac O."/>
            <person name="Amato A."/>
        </authorList>
    </citation>
    <scope>NUCLEOTIDE SEQUENCE [LARGE SCALE GENOMIC DNA]</scope>
</reference>
<dbReference type="Pfam" id="PF00004">
    <property type="entry name" value="AAA"/>
    <property type="match status" value="2"/>
</dbReference>
<keyword evidence="2" id="KW-0067">ATP-binding</keyword>
<dbReference type="Gene3D" id="3.40.50.300">
    <property type="entry name" value="P-loop containing nucleotide triphosphate hydrolases"/>
    <property type="match status" value="2"/>
</dbReference>
<dbReference type="PROSITE" id="PS00674">
    <property type="entry name" value="AAA"/>
    <property type="match status" value="1"/>
</dbReference>
<evidence type="ECO:0000313" key="4">
    <source>
        <dbReference type="EMBL" id="GBG29193.1"/>
    </source>
</evidence>
<evidence type="ECO:0000256" key="1">
    <source>
        <dbReference type="ARBA" id="ARBA00007448"/>
    </source>
</evidence>
<dbReference type="InterPro" id="IPR003960">
    <property type="entry name" value="ATPase_AAA_CS"/>
</dbReference>
<dbReference type="FunCoup" id="A0A2R5GKP6">
    <property type="interactions" value="95"/>
</dbReference>
<comment type="caution">
    <text evidence="4">The sequence shown here is derived from an EMBL/GenBank/DDBJ whole genome shotgun (WGS) entry which is preliminary data.</text>
</comment>
<evidence type="ECO:0000313" key="5">
    <source>
        <dbReference type="Proteomes" id="UP000241890"/>
    </source>
</evidence>
<dbReference type="GO" id="GO:0000502">
    <property type="term" value="C:proteasome complex"/>
    <property type="evidence" value="ECO:0007669"/>
    <property type="project" value="UniProtKB-KW"/>
</dbReference>
<sequence length="583" mass="64929">MDFMHEFPGAASGLVNLFRTGNPSLDMLAAMAMPMFVQALIRVYRQWMRKKITKAWEFILGLRAPFERIIKYEETTGFGRNPHSNARNQILQKAISMYIGSLKDKIAYPRASTNLMAVRDTDEDSYYDYVSFGSTMDQLNAFDLVDLPSEDDWVNLEDGLTFRMTIDVQGGRNDSRMLKQTIYELRSTRQDGAGHIASFLKRAFDWYKEEMRLRTDNTTRYLYVLSNKKKRGSDKDSDDSDVPLEALPARRYALSDRKTFDTIFFPQKEELLRVLDNFTNKRGKYEIKGYPHKLGILMHGPPGTGKTSVTKALAQYTGRHIVSINLGAIRTNEELQQAMMDCSYDVPGEDMSVSLQFKDVIFLLEDVDAATKVVHRRSNTARQATISSSKDTGVETSMLNSEGCVSVGTSNRDDADVSAGAAATTAVEATQVLGALVASLSSCDSEDNPLSWSSLTSSPSDKLSLAGILNVLDGLVDAENRLVVMTTNHPEHLDEALIRPGRIDKIFHLTYVGVEAALDMTKLYFGAVSSESREFLESLFADGKTQLTPARIESIAAEADTEAEFMERLQRAAAASRLGIKTS</sequence>
<dbReference type="EMBL" id="BEYU01000053">
    <property type="protein sequence ID" value="GBG29193.1"/>
    <property type="molecule type" value="Genomic_DNA"/>
</dbReference>
<dbReference type="OrthoDB" id="10251412at2759"/>
<dbReference type="InParanoid" id="A0A2R5GKP6"/>
<evidence type="ECO:0000259" key="3">
    <source>
        <dbReference type="SMART" id="SM00382"/>
    </source>
</evidence>
<protein>
    <submittedName>
        <fullName evidence="4">26S proteasome regulatory subunit 10B</fullName>
    </submittedName>
</protein>
<dbReference type="InterPro" id="IPR027417">
    <property type="entry name" value="P-loop_NTPase"/>
</dbReference>
<feature type="domain" description="AAA+ ATPase" evidence="3">
    <location>
        <begin position="292"/>
        <end position="513"/>
    </location>
</feature>
<organism evidence="4 5">
    <name type="scientific">Hondaea fermentalgiana</name>
    <dbReference type="NCBI Taxonomy" id="2315210"/>
    <lineage>
        <taxon>Eukaryota</taxon>
        <taxon>Sar</taxon>
        <taxon>Stramenopiles</taxon>
        <taxon>Bigyra</taxon>
        <taxon>Labyrinthulomycetes</taxon>
        <taxon>Thraustochytrida</taxon>
        <taxon>Thraustochytriidae</taxon>
        <taxon>Hondaea</taxon>
    </lineage>
</organism>
<gene>
    <name evidence="4" type="ORF">FCC1311_054152</name>
</gene>
<dbReference type="InterPro" id="IPR003959">
    <property type="entry name" value="ATPase_AAA_core"/>
</dbReference>
<keyword evidence="5" id="KW-1185">Reference proteome</keyword>
<dbReference type="PANTHER" id="PTHR23070">
    <property type="entry name" value="BCS1 AAA-TYPE ATPASE"/>
    <property type="match status" value="1"/>
</dbReference>